<dbReference type="KEGG" id="ftj:FTUN_5143"/>
<proteinExistence type="predicted"/>
<accession>A0A6M5YU44</accession>
<evidence type="ECO:0000313" key="2">
    <source>
        <dbReference type="EMBL" id="QJW97568.1"/>
    </source>
</evidence>
<reference evidence="3" key="1">
    <citation type="submission" date="2020-05" db="EMBL/GenBank/DDBJ databases">
        <title>Frigoriglobus tundricola gen. nov., sp. nov., a psychrotolerant cellulolytic planctomycete of the family Gemmataceae with two divergent copies of 16S rRNA gene.</title>
        <authorList>
            <person name="Kulichevskaya I.S."/>
            <person name="Ivanova A.A."/>
            <person name="Naumoff D.G."/>
            <person name="Beletsky A.V."/>
            <person name="Rijpstra W.I.C."/>
            <person name="Sinninghe Damste J.S."/>
            <person name="Mardanov A.V."/>
            <person name="Ravin N.V."/>
            <person name="Dedysh S.N."/>
        </authorList>
    </citation>
    <scope>NUCLEOTIDE SEQUENCE [LARGE SCALE GENOMIC DNA]</scope>
    <source>
        <strain evidence="3">PL17</strain>
    </source>
</reference>
<keyword evidence="3" id="KW-1185">Reference proteome</keyword>
<gene>
    <name evidence="2" type="ORF">FTUN_5143</name>
</gene>
<sequence length="69" mass="7618">MRRTRDLPTSLRMERGPRSAERGMKSGNRRGPSVFHSAFRAPRSIRREGAGGSVLPPFAPRGTLTVTEP</sequence>
<dbReference type="Proteomes" id="UP000503447">
    <property type="component" value="Chromosome"/>
</dbReference>
<evidence type="ECO:0000256" key="1">
    <source>
        <dbReference type="SAM" id="MobiDB-lite"/>
    </source>
</evidence>
<dbReference type="AlphaFoldDB" id="A0A6M5YU44"/>
<evidence type="ECO:0000313" key="3">
    <source>
        <dbReference type="Proteomes" id="UP000503447"/>
    </source>
</evidence>
<dbReference type="EMBL" id="CP053452">
    <property type="protein sequence ID" value="QJW97568.1"/>
    <property type="molecule type" value="Genomic_DNA"/>
</dbReference>
<feature type="compositionally biased region" description="Basic and acidic residues" evidence="1">
    <location>
        <begin position="1"/>
        <end position="24"/>
    </location>
</feature>
<feature type="region of interest" description="Disordered" evidence="1">
    <location>
        <begin position="1"/>
        <end position="69"/>
    </location>
</feature>
<organism evidence="2 3">
    <name type="scientific">Frigoriglobus tundricola</name>
    <dbReference type="NCBI Taxonomy" id="2774151"/>
    <lineage>
        <taxon>Bacteria</taxon>
        <taxon>Pseudomonadati</taxon>
        <taxon>Planctomycetota</taxon>
        <taxon>Planctomycetia</taxon>
        <taxon>Gemmatales</taxon>
        <taxon>Gemmataceae</taxon>
        <taxon>Frigoriglobus</taxon>
    </lineage>
</organism>
<name>A0A6M5YU44_9BACT</name>
<protein>
    <submittedName>
        <fullName evidence="2">Uncharacterized protein</fullName>
    </submittedName>
</protein>